<feature type="region of interest" description="Disordered" evidence="1">
    <location>
        <begin position="278"/>
        <end position="302"/>
    </location>
</feature>
<dbReference type="CDD" id="cd00202">
    <property type="entry name" value="ZnF_GATA"/>
    <property type="match status" value="1"/>
</dbReference>
<dbReference type="InterPro" id="IPR042403">
    <property type="entry name" value="Spt21/Ams2"/>
</dbReference>
<accession>A0AAF0EQX1</accession>
<dbReference type="GO" id="GO:0006357">
    <property type="term" value="P:regulation of transcription by RNA polymerase II"/>
    <property type="evidence" value="ECO:0007669"/>
    <property type="project" value="TreeGrafter"/>
</dbReference>
<feature type="compositionally biased region" description="Basic and acidic residues" evidence="1">
    <location>
        <begin position="394"/>
        <end position="408"/>
    </location>
</feature>
<evidence type="ECO:0000256" key="1">
    <source>
        <dbReference type="SAM" id="MobiDB-lite"/>
    </source>
</evidence>
<dbReference type="InterPro" id="IPR000679">
    <property type="entry name" value="Znf_GATA"/>
</dbReference>
<gene>
    <name evidence="2" type="ORF">MCUN1_000220</name>
</gene>
<dbReference type="Gene3D" id="3.30.50.10">
    <property type="entry name" value="Erythroid Transcription Factor GATA-1, subunit A"/>
    <property type="match status" value="1"/>
</dbReference>
<dbReference type="PANTHER" id="PTHR39147">
    <property type="entry name" value="PROTEIN SPT21"/>
    <property type="match status" value="1"/>
</dbReference>
<name>A0AAF0EQX1_9BASI</name>
<dbReference type="AlphaFoldDB" id="A0AAF0EQX1"/>
<feature type="compositionally biased region" description="Low complexity" evidence="1">
    <location>
        <begin position="278"/>
        <end position="287"/>
    </location>
</feature>
<dbReference type="PANTHER" id="PTHR39147:SF1">
    <property type="entry name" value="PROTEIN SPT21"/>
    <property type="match status" value="1"/>
</dbReference>
<evidence type="ECO:0008006" key="4">
    <source>
        <dbReference type="Google" id="ProtNLM"/>
    </source>
</evidence>
<protein>
    <recommendedName>
        <fullName evidence="4">GATA-type domain-containing protein</fullName>
    </recommendedName>
</protein>
<reference evidence="2" key="1">
    <citation type="submission" date="2023-03" db="EMBL/GenBank/DDBJ databases">
        <title>Mating type loci evolution in Malassezia.</title>
        <authorList>
            <person name="Coelho M.A."/>
        </authorList>
    </citation>
    <scope>NUCLEOTIDE SEQUENCE</scope>
    <source>
        <strain evidence="2">CBS 11721</strain>
    </source>
</reference>
<dbReference type="SUPFAM" id="SSF57716">
    <property type="entry name" value="Glucocorticoid receptor-like (DNA-binding domain)"/>
    <property type="match status" value="1"/>
</dbReference>
<feature type="region of interest" description="Disordered" evidence="1">
    <location>
        <begin position="381"/>
        <end position="434"/>
    </location>
</feature>
<keyword evidence="3" id="KW-1185">Reference proteome</keyword>
<evidence type="ECO:0000313" key="2">
    <source>
        <dbReference type="EMBL" id="WFD33407.1"/>
    </source>
</evidence>
<dbReference type="InterPro" id="IPR013088">
    <property type="entry name" value="Znf_NHR/GATA"/>
</dbReference>
<feature type="compositionally biased region" description="Low complexity" evidence="1">
    <location>
        <begin position="425"/>
        <end position="434"/>
    </location>
</feature>
<dbReference type="GO" id="GO:0030466">
    <property type="term" value="P:silent mating-type cassette heterochromatin formation"/>
    <property type="evidence" value="ECO:0007669"/>
    <property type="project" value="TreeGrafter"/>
</dbReference>
<dbReference type="GO" id="GO:0008270">
    <property type="term" value="F:zinc ion binding"/>
    <property type="evidence" value="ECO:0007669"/>
    <property type="project" value="InterPro"/>
</dbReference>
<dbReference type="GO" id="GO:0000183">
    <property type="term" value="P:rDNA heterochromatin formation"/>
    <property type="evidence" value="ECO:0007669"/>
    <property type="project" value="TreeGrafter"/>
</dbReference>
<feature type="compositionally biased region" description="Low complexity" evidence="1">
    <location>
        <begin position="77"/>
        <end position="86"/>
    </location>
</feature>
<feature type="compositionally biased region" description="Low complexity" evidence="1">
    <location>
        <begin position="513"/>
        <end position="538"/>
    </location>
</feature>
<feature type="region of interest" description="Disordered" evidence="1">
    <location>
        <begin position="468"/>
        <end position="568"/>
    </location>
</feature>
<dbReference type="Proteomes" id="UP001219933">
    <property type="component" value="Chromosome 1"/>
</dbReference>
<evidence type="ECO:0000313" key="3">
    <source>
        <dbReference type="Proteomes" id="UP001219933"/>
    </source>
</evidence>
<feature type="region of interest" description="Disordered" evidence="1">
    <location>
        <begin position="77"/>
        <end position="102"/>
    </location>
</feature>
<organism evidence="2 3">
    <name type="scientific">Malassezia cuniculi</name>
    <dbReference type="NCBI Taxonomy" id="948313"/>
    <lineage>
        <taxon>Eukaryota</taxon>
        <taxon>Fungi</taxon>
        <taxon>Dikarya</taxon>
        <taxon>Basidiomycota</taxon>
        <taxon>Ustilaginomycotina</taxon>
        <taxon>Malasseziomycetes</taxon>
        <taxon>Malasseziales</taxon>
        <taxon>Malasseziaceae</taxon>
        <taxon>Malassezia</taxon>
    </lineage>
</organism>
<dbReference type="GO" id="GO:0043565">
    <property type="term" value="F:sequence-specific DNA binding"/>
    <property type="evidence" value="ECO:0007669"/>
    <property type="project" value="InterPro"/>
</dbReference>
<dbReference type="EMBL" id="CP119877">
    <property type="protein sequence ID" value="WFD33407.1"/>
    <property type="molecule type" value="Genomic_DNA"/>
</dbReference>
<sequence length="745" mass="78894">MAPRRRSERRTMDVKVLYSHDSAPQHTMVARLGRRTAVRVAASPITTPRGDLRLGRASPELVLDQGRDYILYAVDPAESARASPRSPARRTDGQSPSKSGTGARVQVFVGKGFFRGCLEEPGDGASYVTGRVCNDHHSSDAFSSDEDSEGGEVLEVVLRLKDAPRSSREQHDSVMRGINAQTPRADAFPPEQTAQLLHVLQALQSHSQAPLSDQQRTQLVGVLSMVAGALGNSSAASTPSMPAAALGTPTPGYSALTPAAAPAPAPAQVTSAAPVLATSAPASASHTHAPREERAQSTSKPSRICYNCGTTTSRTWRIMQLRSGTHVSYPQSERPPTDVVPMTWVPRYRSQATATADGETRWQSCNPCGLYYTKYGVSRPDHVRNFGHARHKRTETERKRTKTDDGHGRRGASSPESMLPPAPPTAAAHSSPMASTYSVPPYLMNSSPGTVMTTLMSDADLDFEEMRLRRPRTPQSPSPVRRSPRKRPHGTHSGVNPYATAQTRSTPPPPSTPSREGPSTGVLTRSQARRQAQQVSSGSLGGFLPSDDDEPAGPPSPSEARAARQAESGRTPLRELFGSFVNENNALVPARRPLPATVEDASPSSEPSELSVDDIEVFEDPYGILAASGFGPGSANPLLAAMPGGRIVGLDGVSADAFNSIELHQAPDFAQHYEAFTQGGGLGIAAHMAPQGAAAAPITDTLHGATSNGGAPSSGNIENFLDDPSVQAMLAHIGDAQRAPPVAMP</sequence>
<proteinExistence type="predicted"/>